<evidence type="ECO:0000313" key="2">
    <source>
        <dbReference type="EMBL" id="GMF33564.1"/>
    </source>
</evidence>
<evidence type="ECO:0000313" key="3">
    <source>
        <dbReference type="Proteomes" id="UP001165121"/>
    </source>
</evidence>
<name>A0A9W6X8G0_9STRA</name>
<dbReference type="Proteomes" id="UP001165121">
    <property type="component" value="Unassembled WGS sequence"/>
</dbReference>
<comment type="caution">
    <text evidence="2">The sequence shown here is derived from an EMBL/GenBank/DDBJ whole genome shotgun (WGS) entry which is preliminary data.</text>
</comment>
<dbReference type="EMBL" id="BSXT01000747">
    <property type="protein sequence ID" value="GMF33564.1"/>
    <property type="molecule type" value="Genomic_DNA"/>
</dbReference>
<organism evidence="2 3">
    <name type="scientific">Phytophthora fragariaefolia</name>
    <dbReference type="NCBI Taxonomy" id="1490495"/>
    <lineage>
        <taxon>Eukaryota</taxon>
        <taxon>Sar</taxon>
        <taxon>Stramenopiles</taxon>
        <taxon>Oomycota</taxon>
        <taxon>Peronosporomycetes</taxon>
        <taxon>Peronosporales</taxon>
        <taxon>Peronosporaceae</taxon>
        <taxon>Phytophthora</taxon>
    </lineage>
</organism>
<sequence>MRSSPATWPSTPVSRYPHLKQRLATDPPTYCQLSQHQNDDDFDGDGKRESNLHSIKLEYCDSAKKLLKMAKLTWQTCTTWDPRSKTSKSVILFI</sequence>
<feature type="region of interest" description="Disordered" evidence="1">
    <location>
        <begin position="27"/>
        <end position="47"/>
    </location>
</feature>
<protein>
    <submittedName>
        <fullName evidence="2">Unnamed protein product</fullName>
    </submittedName>
</protein>
<evidence type="ECO:0000256" key="1">
    <source>
        <dbReference type="SAM" id="MobiDB-lite"/>
    </source>
</evidence>
<accession>A0A9W6X8G0</accession>
<gene>
    <name evidence="2" type="ORF">Pfra01_000835900</name>
</gene>
<reference evidence="2" key="1">
    <citation type="submission" date="2023-04" db="EMBL/GenBank/DDBJ databases">
        <title>Phytophthora fragariaefolia NBRC 109709.</title>
        <authorList>
            <person name="Ichikawa N."/>
            <person name="Sato H."/>
            <person name="Tonouchi N."/>
        </authorList>
    </citation>
    <scope>NUCLEOTIDE SEQUENCE</scope>
    <source>
        <strain evidence="2">NBRC 109709</strain>
    </source>
</reference>
<proteinExistence type="predicted"/>
<keyword evidence="3" id="KW-1185">Reference proteome</keyword>
<dbReference type="AlphaFoldDB" id="A0A9W6X8G0"/>